<feature type="transmembrane region" description="Helical" evidence="1">
    <location>
        <begin position="384"/>
        <end position="403"/>
    </location>
</feature>
<keyword evidence="3" id="KW-1185">Reference proteome</keyword>
<comment type="caution">
    <text evidence="2">The sequence shown here is derived from an EMBL/GenBank/DDBJ whole genome shotgun (WGS) entry which is preliminary data.</text>
</comment>
<dbReference type="Proteomes" id="UP000552097">
    <property type="component" value="Unassembled WGS sequence"/>
</dbReference>
<keyword evidence="1" id="KW-0472">Membrane</keyword>
<sequence>MIEDAVDVDIENQNVASGNAHVDQQIGVQYVVESVYHNATIYRVSKEDKPERRHKVALAYLTGGVPRSAEGLFRELVFNGHPSTESAYYYVLSVLSDRGFGDLTTELVTGIHDAWKLCESLPEDSWKRAHRVVRELLDHIRSNNADQSFTAVTAFGRLSAERQDEISRHLSMLMDGLVEHQLNARRKHKVGAERVSGDRPGRAWKFFEPDPLPPTRYQPRMLLKGTKDHKRAIIGTAFAVLAFLSLFFGPMTFSLWGGVLLLVVGCAVMARYGIEHTVHLLNVTLRRDTADPEEGQAGPTDVDKLVERCFCDARPEYAKDWSNYAIGYRTRLKQRFNAQFRSDDQDVKQLKWLFDWHARRVAQRWPHHDPHGRLEPPAPGGARLWQAAVAVITVAGLLVLLLVAERWQVLPIAVGGWFGLPALVEVVAARRAAVLPIKEANELFDEEMAEYHRWRKELEDRPSDSDMARWLALDKAHFRAEALRAGNIAEQDLVSHVVITQLAPGARLGRVRHGPPRYTKYRVTVILLTRHGVRASRLFLDFNSGESKNENWDVFGYDRIASASLRVVERSARKVPGQPPGKVRYREFSLRLLDGAEIIKVNERLGIENDTEVDDEVELERLAAATTGMDAALPVLEAVAHQGPAWIALEHSRRSLWSRTWSD</sequence>
<feature type="transmembrane region" description="Helical" evidence="1">
    <location>
        <begin position="232"/>
        <end position="249"/>
    </location>
</feature>
<proteinExistence type="predicted"/>
<organism evidence="2 3">
    <name type="scientific">Saccharothrix ecbatanensis</name>
    <dbReference type="NCBI Taxonomy" id="1105145"/>
    <lineage>
        <taxon>Bacteria</taxon>
        <taxon>Bacillati</taxon>
        <taxon>Actinomycetota</taxon>
        <taxon>Actinomycetes</taxon>
        <taxon>Pseudonocardiales</taxon>
        <taxon>Pseudonocardiaceae</taxon>
        <taxon>Saccharothrix</taxon>
    </lineage>
</organism>
<evidence type="ECO:0000313" key="2">
    <source>
        <dbReference type="EMBL" id="MBB5805631.1"/>
    </source>
</evidence>
<evidence type="ECO:0000256" key="1">
    <source>
        <dbReference type="SAM" id="Phobius"/>
    </source>
</evidence>
<keyword evidence="1" id="KW-1133">Transmembrane helix</keyword>
<name>A0A7W9M349_9PSEU</name>
<keyword evidence="1" id="KW-0812">Transmembrane</keyword>
<feature type="transmembrane region" description="Helical" evidence="1">
    <location>
        <begin position="409"/>
        <end position="428"/>
    </location>
</feature>
<accession>A0A7W9M349</accession>
<evidence type="ECO:0000313" key="3">
    <source>
        <dbReference type="Proteomes" id="UP000552097"/>
    </source>
</evidence>
<gene>
    <name evidence="2" type="ORF">F4560_005399</name>
</gene>
<dbReference type="AlphaFoldDB" id="A0A7W9M349"/>
<feature type="transmembrane region" description="Helical" evidence="1">
    <location>
        <begin position="255"/>
        <end position="274"/>
    </location>
</feature>
<reference evidence="2 3" key="1">
    <citation type="submission" date="2020-08" db="EMBL/GenBank/DDBJ databases">
        <title>Sequencing the genomes of 1000 actinobacteria strains.</title>
        <authorList>
            <person name="Klenk H.-P."/>
        </authorList>
    </citation>
    <scope>NUCLEOTIDE SEQUENCE [LARGE SCALE GENOMIC DNA]</scope>
    <source>
        <strain evidence="2 3">DSM 45486</strain>
    </source>
</reference>
<dbReference type="EMBL" id="JACHMO010000001">
    <property type="protein sequence ID" value="MBB5805631.1"/>
    <property type="molecule type" value="Genomic_DNA"/>
</dbReference>
<protein>
    <submittedName>
        <fullName evidence="2">Uncharacterized protein</fullName>
    </submittedName>
</protein>
<dbReference type="RefSeq" id="WP_184924290.1">
    <property type="nucleotide sequence ID" value="NZ_JACHMO010000001.1"/>
</dbReference>